<dbReference type="CDD" id="cd12531">
    <property type="entry name" value="RRM3_MEI2_like"/>
    <property type="match status" value="1"/>
</dbReference>
<feature type="compositionally biased region" description="Polar residues" evidence="3">
    <location>
        <begin position="322"/>
        <end position="333"/>
    </location>
</feature>
<reference evidence="5" key="1">
    <citation type="submission" date="2020-12" db="EMBL/GenBank/DDBJ databases">
        <authorList>
            <person name="Iha C."/>
        </authorList>
    </citation>
    <scope>NUCLEOTIDE SEQUENCE</scope>
</reference>
<feature type="domain" description="RRM" evidence="4">
    <location>
        <begin position="161"/>
        <end position="234"/>
    </location>
</feature>
<feature type="region of interest" description="Disordered" evidence="3">
    <location>
        <begin position="715"/>
        <end position="744"/>
    </location>
</feature>
<accession>A0A8S1IYF5</accession>
<dbReference type="InterPro" id="IPR012677">
    <property type="entry name" value="Nucleotide-bd_a/b_plait_sf"/>
</dbReference>
<dbReference type="InterPro" id="IPR035979">
    <property type="entry name" value="RBD_domain_sf"/>
</dbReference>
<organism evidence="5 6">
    <name type="scientific">Ostreobium quekettii</name>
    <dbReference type="NCBI Taxonomy" id="121088"/>
    <lineage>
        <taxon>Eukaryota</taxon>
        <taxon>Viridiplantae</taxon>
        <taxon>Chlorophyta</taxon>
        <taxon>core chlorophytes</taxon>
        <taxon>Ulvophyceae</taxon>
        <taxon>TCBD clade</taxon>
        <taxon>Bryopsidales</taxon>
        <taxon>Ostreobineae</taxon>
        <taxon>Ostreobiaceae</taxon>
        <taxon>Ostreobium</taxon>
    </lineage>
</organism>
<dbReference type="AlphaFoldDB" id="A0A8S1IYF5"/>
<feature type="region of interest" description="Disordered" evidence="3">
    <location>
        <begin position="1"/>
        <end position="23"/>
    </location>
</feature>
<evidence type="ECO:0000256" key="3">
    <source>
        <dbReference type="SAM" id="MobiDB-lite"/>
    </source>
</evidence>
<evidence type="ECO:0000313" key="5">
    <source>
        <dbReference type="EMBL" id="CAD7698847.1"/>
    </source>
</evidence>
<dbReference type="PANTHER" id="PTHR23189">
    <property type="entry name" value="RNA RECOGNITION MOTIF-CONTAINING"/>
    <property type="match status" value="1"/>
</dbReference>
<dbReference type="SMART" id="SM00360">
    <property type="entry name" value="RRM"/>
    <property type="match status" value="3"/>
</dbReference>
<feature type="compositionally biased region" description="Basic and acidic residues" evidence="3">
    <location>
        <begin position="909"/>
        <end position="925"/>
    </location>
</feature>
<evidence type="ECO:0000259" key="4">
    <source>
        <dbReference type="PROSITE" id="PS50102"/>
    </source>
</evidence>
<keyword evidence="1 2" id="KW-0694">RNA-binding</keyword>
<feature type="region of interest" description="Disordered" evidence="3">
    <location>
        <begin position="884"/>
        <end position="925"/>
    </location>
</feature>
<dbReference type="Gene3D" id="3.30.70.330">
    <property type="match status" value="2"/>
</dbReference>
<gene>
    <name evidence="5" type="ORF">OSTQU699_LOCUS4206</name>
</gene>
<dbReference type="InterPro" id="IPR034454">
    <property type="entry name" value="MEI2-like_RRM3"/>
</dbReference>
<dbReference type="SUPFAM" id="SSF54928">
    <property type="entry name" value="RNA-binding domain, RBD"/>
    <property type="match status" value="2"/>
</dbReference>
<feature type="compositionally biased region" description="Gly residues" evidence="3">
    <location>
        <begin position="1"/>
        <end position="19"/>
    </location>
</feature>
<keyword evidence="6" id="KW-1185">Reference proteome</keyword>
<dbReference type="EMBL" id="CAJHUC010000894">
    <property type="protein sequence ID" value="CAD7698847.1"/>
    <property type="molecule type" value="Genomic_DNA"/>
</dbReference>
<dbReference type="Pfam" id="PF04059">
    <property type="entry name" value="RRM_2"/>
    <property type="match status" value="1"/>
</dbReference>
<feature type="region of interest" description="Disordered" evidence="3">
    <location>
        <begin position="317"/>
        <end position="345"/>
    </location>
</feature>
<dbReference type="OrthoDB" id="417481at2759"/>
<dbReference type="Pfam" id="PF00076">
    <property type="entry name" value="RRM_1"/>
    <property type="match status" value="1"/>
</dbReference>
<sequence length="925" mass="97271">MIGMQGEGGAREPTGGGAGEQMVGGAMSASEQILAASTQPLAYIHGGNPTVSPSVLQYPEGFGKDDAAAVDRLSRNLNCLSVGGHIPEEYMGRIDEEPAPVSYIPKILHSRSATDLSSLATVEEDVFSMGGLELDNAGAVESPASSSDRNLQLKIGAHPSRTLLVSNINSTMSAEHLKALFQTFGDVQTLRTDYRSHGLVVVSFYDLRAAFNAKRELHGRSLAEQVLQVQFSAAGNAFGNFGEGTILVFNCDPNLDCQELARIFSVYGDVKRIQEVPDKKDHKLIEFYDIRRANLAMQAINRAVVAGGQFRPDVQVEGAAPAQQSANFQSIESGGSGDLSGQPLAHSWDGSVSAASRMKSLLEMGGVQSAEDLFGTGVGQGSPSAQANPLLGSATGMPSTGMVKSNSALALQDLASSAAMGPSRVPPVPQLASGALPLTAQLAKGLRISDSASSLGSRMYGRQPALMQNSPGTVVGSMSMPSVAEGPLLKGLGPKAMPPPGMLAGMQQQPGMVSGLMQQVGAGAQPSAEALQASASGLPTGLLNSPNAARLLAGHLGGRTGLSNSTSVGSGLDIYGQQSALSNAIAGLQQGTFLGAQGPQPMGRPAAGVAPASPALWGQAGAQLPNTQSLAASNAGLYEAISKLQQAGVAASAIPGLVANAGLGPQPNAYLQAAIAANAAQLLQQAIGGGVLPSLMQGAGSSGLDLTGLSKSASSPALNLAQEEPREQHRDHRSGGRLSRRNVDPVLEAERRAQQQRLYALDIDRVNSGEDKRTTLMVKNIPNKYTQKMLLASIDETLRGKYDFFYLPIDFKNKCNVGYGFINMMTPKDIIPVFERFHNKKWERFNSEKVCCITYARIQGKAALVNHFQNSSLMHEDKKHRPVLFTSDGPSQGEPEPFPVGPNVRPRITFKERDFRSREKGGYWG</sequence>
<dbReference type="InterPro" id="IPR007201">
    <property type="entry name" value="Mei2-like_Rrm_C"/>
</dbReference>
<evidence type="ECO:0000313" key="6">
    <source>
        <dbReference type="Proteomes" id="UP000708148"/>
    </source>
</evidence>
<feature type="domain" description="RRM" evidence="4">
    <location>
        <begin position="244"/>
        <end position="321"/>
    </location>
</feature>
<dbReference type="Pfam" id="PF13893">
    <property type="entry name" value="RRM_5"/>
    <property type="match status" value="1"/>
</dbReference>
<dbReference type="InterPro" id="IPR000504">
    <property type="entry name" value="RRM_dom"/>
</dbReference>
<dbReference type="PROSITE" id="PS50102">
    <property type="entry name" value="RRM"/>
    <property type="match status" value="2"/>
</dbReference>
<proteinExistence type="predicted"/>
<dbReference type="GO" id="GO:0003723">
    <property type="term" value="F:RNA binding"/>
    <property type="evidence" value="ECO:0007669"/>
    <property type="project" value="UniProtKB-UniRule"/>
</dbReference>
<name>A0A8S1IYF5_9CHLO</name>
<feature type="compositionally biased region" description="Basic and acidic residues" evidence="3">
    <location>
        <begin position="723"/>
        <end position="734"/>
    </location>
</feature>
<evidence type="ECO:0000256" key="2">
    <source>
        <dbReference type="PROSITE-ProRule" id="PRU00176"/>
    </source>
</evidence>
<evidence type="ECO:0000256" key="1">
    <source>
        <dbReference type="ARBA" id="ARBA00022884"/>
    </source>
</evidence>
<dbReference type="Proteomes" id="UP000708148">
    <property type="component" value="Unassembled WGS sequence"/>
</dbReference>
<comment type="caution">
    <text evidence="5">The sequence shown here is derived from an EMBL/GenBank/DDBJ whole genome shotgun (WGS) entry which is preliminary data.</text>
</comment>
<protein>
    <recommendedName>
        <fullName evidence="4">RRM domain-containing protein</fullName>
    </recommendedName>
</protein>